<evidence type="ECO:0000256" key="3">
    <source>
        <dbReference type="ARBA" id="ARBA00005842"/>
    </source>
</evidence>
<evidence type="ECO:0000256" key="4">
    <source>
        <dbReference type="ARBA" id="ARBA00012665"/>
    </source>
</evidence>
<gene>
    <name evidence="15" type="primary">miaA</name>
    <name evidence="15" type="ORF">COU12_00255</name>
</gene>
<evidence type="ECO:0000256" key="5">
    <source>
        <dbReference type="ARBA" id="ARBA00017477"/>
    </source>
</evidence>
<evidence type="ECO:0000256" key="14">
    <source>
        <dbReference type="RuleBase" id="RU003785"/>
    </source>
</evidence>
<evidence type="ECO:0000256" key="11">
    <source>
        <dbReference type="ARBA" id="ARBA00049563"/>
    </source>
</evidence>
<keyword evidence="8 14" id="KW-0547">Nucleotide-binding</keyword>
<dbReference type="GO" id="GO:0006400">
    <property type="term" value="P:tRNA modification"/>
    <property type="evidence" value="ECO:0007669"/>
    <property type="project" value="TreeGrafter"/>
</dbReference>
<evidence type="ECO:0000313" key="16">
    <source>
        <dbReference type="Proteomes" id="UP000229530"/>
    </source>
</evidence>
<dbReference type="GO" id="GO:0052381">
    <property type="term" value="F:tRNA dimethylallyltransferase activity"/>
    <property type="evidence" value="ECO:0007669"/>
    <property type="project" value="UniProtKB-EC"/>
</dbReference>
<dbReference type="EC" id="2.5.1.75" evidence="4 12"/>
<dbReference type="PANTHER" id="PTHR11088:SF60">
    <property type="entry name" value="TRNA DIMETHYLALLYLTRANSFERASE"/>
    <property type="match status" value="1"/>
</dbReference>
<keyword evidence="7 12" id="KW-0819">tRNA processing</keyword>
<dbReference type="AlphaFoldDB" id="A0A2M6WGT5"/>
<evidence type="ECO:0000313" key="15">
    <source>
        <dbReference type="EMBL" id="PIT91956.1"/>
    </source>
</evidence>
<keyword evidence="10" id="KW-0460">Magnesium</keyword>
<comment type="function">
    <text evidence="2 13">Catalyzes the transfer of a dimethylallyl group onto the adenine at position 37 in tRNAs that read codons beginning with uridine, leading to the formation of N6-(dimethylallyl)adenosine (i(6)A).</text>
</comment>
<evidence type="ECO:0000256" key="2">
    <source>
        <dbReference type="ARBA" id="ARBA00003213"/>
    </source>
</evidence>
<accession>A0A2M6WGT5</accession>
<dbReference type="Gene3D" id="1.10.20.140">
    <property type="match status" value="1"/>
</dbReference>
<dbReference type="InterPro" id="IPR018022">
    <property type="entry name" value="IPT"/>
</dbReference>
<dbReference type="InterPro" id="IPR039657">
    <property type="entry name" value="Dimethylallyltransferase"/>
</dbReference>
<comment type="similarity">
    <text evidence="3 14">Belongs to the IPP transferase family.</text>
</comment>
<dbReference type="Gene3D" id="3.40.50.300">
    <property type="entry name" value="P-loop containing nucleotide triphosphate hydrolases"/>
    <property type="match status" value="1"/>
</dbReference>
<dbReference type="HAMAP" id="MF_00185">
    <property type="entry name" value="IPP_trans"/>
    <property type="match status" value="1"/>
</dbReference>
<dbReference type="Pfam" id="PF01715">
    <property type="entry name" value="IPPT"/>
    <property type="match status" value="1"/>
</dbReference>
<evidence type="ECO:0000256" key="1">
    <source>
        <dbReference type="ARBA" id="ARBA00001946"/>
    </source>
</evidence>
<dbReference type="PANTHER" id="PTHR11088">
    <property type="entry name" value="TRNA DIMETHYLALLYLTRANSFERASE"/>
    <property type="match status" value="1"/>
</dbReference>
<keyword evidence="9 14" id="KW-0067">ATP-binding</keyword>
<evidence type="ECO:0000256" key="6">
    <source>
        <dbReference type="ARBA" id="ARBA00022679"/>
    </source>
</evidence>
<name>A0A2M6WGT5_9BACT</name>
<evidence type="ECO:0000256" key="7">
    <source>
        <dbReference type="ARBA" id="ARBA00022694"/>
    </source>
</evidence>
<dbReference type="InterPro" id="IPR027417">
    <property type="entry name" value="P-loop_NTPase"/>
</dbReference>
<comment type="catalytic activity">
    <reaction evidence="11 12">
        <text>adenosine(37) in tRNA + dimethylallyl diphosphate = N(6)-dimethylallyladenosine(37) in tRNA + diphosphate</text>
        <dbReference type="Rhea" id="RHEA:26482"/>
        <dbReference type="Rhea" id="RHEA-COMP:10162"/>
        <dbReference type="Rhea" id="RHEA-COMP:10375"/>
        <dbReference type="ChEBI" id="CHEBI:33019"/>
        <dbReference type="ChEBI" id="CHEBI:57623"/>
        <dbReference type="ChEBI" id="CHEBI:74411"/>
        <dbReference type="ChEBI" id="CHEBI:74415"/>
        <dbReference type="EC" id="2.5.1.75"/>
    </reaction>
</comment>
<evidence type="ECO:0000256" key="12">
    <source>
        <dbReference type="RuleBase" id="RU003783"/>
    </source>
</evidence>
<protein>
    <recommendedName>
        <fullName evidence="5 12">tRNA dimethylallyltransferase</fullName>
        <ecNumber evidence="4 12">2.5.1.75</ecNumber>
    </recommendedName>
</protein>
<evidence type="ECO:0000256" key="9">
    <source>
        <dbReference type="ARBA" id="ARBA00022840"/>
    </source>
</evidence>
<comment type="cofactor">
    <cofactor evidence="1">
        <name>Mg(2+)</name>
        <dbReference type="ChEBI" id="CHEBI:18420"/>
    </cofactor>
</comment>
<keyword evidence="6 14" id="KW-0808">Transferase</keyword>
<proteinExistence type="inferred from homology"/>
<dbReference type="NCBIfam" id="TIGR00174">
    <property type="entry name" value="miaA"/>
    <property type="match status" value="1"/>
</dbReference>
<feature type="non-terminal residue" evidence="15">
    <location>
        <position position="1"/>
    </location>
</feature>
<dbReference type="EMBL" id="PFBE01000004">
    <property type="protein sequence ID" value="PIT91956.1"/>
    <property type="molecule type" value="Genomic_DNA"/>
</dbReference>
<dbReference type="Proteomes" id="UP000229530">
    <property type="component" value="Unassembled WGS sequence"/>
</dbReference>
<evidence type="ECO:0000256" key="10">
    <source>
        <dbReference type="ARBA" id="ARBA00022842"/>
    </source>
</evidence>
<sequence>EIISADSRQVYRGLDIGSNKITKREMHGVPHHLLNIANPHSTFTAAQFQKLARKKTNEIWKRGKIPIICGGTGFYIQTLVDGIVMPAVKPNAALRRKLAGRSTSELFMLLKKRDPARAASIDRHNPRRLVRALEIAEALGIVPNLKINPLPAKTLFIGLAKETEELQKLTRTRIARWLRKGLLGEIKKLRKNGVSEKRIREFGLVYAWALKLFRKEITKEAFHTGLEKDMMHYIKRQMTWFRRDKRIHWISKPSKALFLTKNFLQNRVL</sequence>
<evidence type="ECO:0000256" key="13">
    <source>
        <dbReference type="RuleBase" id="RU003784"/>
    </source>
</evidence>
<dbReference type="GO" id="GO:0005524">
    <property type="term" value="F:ATP binding"/>
    <property type="evidence" value="ECO:0007669"/>
    <property type="project" value="UniProtKB-KW"/>
</dbReference>
<reference evidence="16" key="1">
    <citation type="submission" date="2017-09" db="EMBL/GenBank/DDBJ databases">
        <title>Depth-based differentiation of microbial function through sediment-hosted aquifers and enrichment of novel symbionts in the deep terrestrial subsurface.</title>
        <authorList>
            <person name="Probst A.J."/>
            <person name="Ladd B."/>
            <person name="Jarett J.K."/>
            <person name="Geller-Mcgrath D.E."/>
            <person name="Sieber C.M.K."/>
            <person name="Emerson J.B."/>
            <person name="Anantharaman K."/>
            <person name="Thomas B.C."/>
            <person name="Malmstrom R."/>
            <person name="Stieglmeier M."/>
            <person name="Klingl A."/>
            <person name="Woyke T."/>
            <person name="Ryan C.M."/>
            <person name="Banfield J.F."/>
        </authorList>
    </citation>
    <scope>NUCLEOTIDE SEQUENCE [LARGE SCALE GENOMIC DNA]</scope>
</reference>
<comment type="caution">
    <text evidence="15">The sequence shown here is derived from an EMBL/GenBank/DDBJ whole genome shotgun (WGS) entry which is preliminary data.</text>
</comment>
<organism evidence="15 16">
    <name type="scientific">Candidatus Jorgensenbacteria bacterium CG10_big_fil_rev_8_21_14_0_10_54_38</name>
    <dbReference type="NCBI Taxonomy" id="1974593"/>
    <lineage>
        <taxon>Bacteria</taxon>
        <taxon>Candidatus Joergenseniibacteriota</taxon>
    </lineage>
</organism>
<evidence type="ECO:0000256" key="8">
    <source>
        <dbReference type="ARBA" id="ARBA00022741"/>
    </source>
</evidence>